<sequence length="151" mass="17695">MDNFNKFAQEANEYLNELAADLGHPEDQGQTYILLRAVLHTLRDRIHISESLHIMSQLPLFLKGVFAEHWEYREQPLQFETLEEFKKAVEEDQARHGERQFDWKQPTDELVKMVLTSLGTRYLTEGQLEHIATQMPKEVQSVFPVNANKSR</sequence>
<evidence type="ECO:0000313" key="1">
    <source>
        <dbReference type="EMBL" id="MFD2512303.1"/>
    </source>
</evidence>
<evidence type="ECO:0000313" key="2">
    <source>
        <dbReference type="Proteomes" id="UP001597544"/>
    </source>
</evidence>
<dbReference type="InterPro" id="IPR038282">
    <property type="entry name" value="DUF2267_sf"/>
</dbReference>
<keyword evidence="2" id="KW-1185">Reference proteome</keyword>
<protein>
    <submittedName>
        <fullName evidence="1">DUF2267 domain-containing protein</fullName>
    </submittedName>
</protein>
<organism evidence="1 2">
    <name type="scientific">Pontibacter locisalis</name>
    <dbReference type="NCBI Taxonomy" id="1719035"/>
    <lineage>
        <taxon>Bacteria</taxon>
        <taxon>Pseudomonadati</taxon>
        <taxon>Bacteroidota</taxon>
        <taxon>Cytophagia</taxon>
        <taxon>Cytophagales</taxon>
        <taxon>Hymenobacteraceae</taxon>
        <taxon>Pontibacter</taxon>
    </lineage>
</organism>
<dbReference type="InterPro" id="IPR018727">
    <property type="entry name" value="DUF2267"/>
</dbReference>
<dbReference type="Proteomes" id="UP001597544">
    <property type="component" value="Unassembled WGS sequence"/>
</dbReference>
<dbReference type="RefSeq" id="WP_377502132.1">
    <property type="nucleotide sequence ID" value="NZ_JBHULU010000001.1"/>
</dbReference>
<dbReference type="EMBL" id="JBHULU010000001">
    <property type="protein sequence ID" value="MFD2512303.1"/>
    <property type="molecule type" value="Genomic_DNA"/>
</dbReference>
<dbReference type="Gene3D" id="1.10.490.110">
    <property type="entry name" value="Uncharacterized conserved protein DUF2267"/>
    <property type="match status" value="1"/>
</dbReference>
<comment type="caution">
    <text evidence="1">The sequence shown here is derived from an EMBL/GenBank/DDBJ whole genome shotgun (WGS) entry which is preliminary data.</text>
</comment>
<accession>A0ABW5IGC4</accession>
<proteinExistence type="predicted"/>
<dbReference type="Pfam" id="PF10025">
    <property type="entry name" value="DUF2267"/>
    <property type="match status" value="1"/>
</dbReference>
<gene>
    <name evidence="1" type="ORF">ACFSRY_00375</name>
</gene>
<name>A0ABW5IGC4_9BACT</name>
<reference evidence="2" key="1">
    <citation type="journal article" date="2019" name="Int. J. Syst. Evol. Microbiol.">
        <title>The Global Catalogue of Microorganisms (GCM) 10K type strain sequencing project: providing services to taxonomists for standard genome sequencing and annotation.</title>
        <authorList>
            <consortium name="The Broad Institute Genomics Platform"/>
            <consortium name="The Broad Institute Genome Sequencing Center for Infectious Disease"/>
            <person name="Wu L."/>
            <person name="Ma J."/>
        </authorList>
    </citation>
    <scope>NUCLEOTIDE SEQUENCE [LARGE SCALE GENOMIC DNA]</scope>
    <source>
        <strain evidence="2">KCTC 42498</strain>
    </source>
</reference>